<name>A0ABW4C0U1_9LACO</name>
<evidence type="ECO:0000256" key="2">
    <source>
        <dbReference type="ARBA" id="ARBA00022475"/>
    </source>
</evidence>
<evidence type="ECO:0000313" key="8">
    <source>
        <dbReference type="EMBL" id="MFD1420423.1"/>
    </source>
</evidence>
<evidence type="ECO:0000256" key="3">
    <source>
        <dbReference type="ARBA" id="ARBA00022692"/>
    </source>
</evidence>
<protein>
    <submittedName>
        <fullName evidence="8">PLD nuclease N-terminal domain-containing protein</fullName>
    </submittedName>
</protein>
<dbReference type="RefSeq" id="WP_137635914.1">
    <property type="nucleotide sequence ID" value="NZ_BJDL01000029.1"/>
</dbReference>
<feature type="transmembrane region" description="Helical" evidence="6">
    <location>
        <begin position="52"/>
        <end position="70"/>
    </location>
</feature>
<comment type="caution">
    <text evidence="8">The sequence shown here is derived from an EMBL/GenBank/DDBJ whole genome shotgun (WGS) entry which is preliminary data.</text>
</comment>
<proteinExistence type="predicted"/>
<gene>
    <name evidence="8" type="ORF">ACFQ5L_05615</name>
</gene>
<comment type="subcellular location">
    <subcellularLocation>
        <location evidence="1">Cell membrane</location>
        <topology evidence="1">Multi-pass membrane protein</topology>
    </subcellularLocation>
</comment>
<dbReference type="EMBL" id="JBHTOJ010000013">
    <property type="protein sequence ID" value="MFD1420423.1"/>
    <property type="molecule type" value="Genomic_DNA"/>
</dbReference>
<keyword evidence="5 6" id="KW-0472">Membrane</keyword>
<keyword evidence="9" id="KW-1185">Reference proteome</keyword>
<evidence type="ECO:0000313" key="9">
    <source>
        <dbReference type="Proteomes" id="UP001597188"/>
    </source>
</evidence>
<keyword evidence="2" id="KW-1003">Cell membrane</keyword>
<accession>A0ABW4C0U1</accession>
<dbReference type="Proteomes" id="UP001597188">
    <property type="component" value="Unassembled WGS sequence"/>
</dbReference>
<feature type="domain" description="Cardiolipin synthase N-terminal" evidence="7">
    <location>
        <begin position="33"/>
        <end position="72"/>
    </location>
</feature>
<sequence length="75" mass="8644">MSPHCRFQHHAQLSRRVRQRIAPFAAFEFTATSIAIADILRAKSVRRGHKLGWLLLTFVQPIGPWLYFAFGQAHD</sequence>
<evidence type="ECO:0000256" key="5">
    <source>
        <dbReference type="ARBA" id="ARBA00023136"/>
    </source>
</evidence>
<organism evidence="8 9">
    <name type="scientific">Lactiplantibacillus songbeiensis</name>
    <dbReference type="NCBI Taxonomy" id="2559920"/>
    <lineage>
        <taxon>Bacteria</taxon>
        <taxon>Bacillati</taxon>
        <taxon>Bacillota</taxon>
        <taxon>Bacilli</taxon>
        <taxon>Lactobacillales</taxon>
        <taxon>Lactobacillaceae</taxon>
        <taxon>Lactiplantibacillus</taxon>
    </lineage>
</organism>
<evidence type="ECO:0000256" key="1">
    <source>
        <dbReference type="ARBA" id="ARBA00004651"/>
    </source>
</evidence>
<evidence type="ECO:0000256" key="6">
    <source>
        <dbReference type="SAM" id="Phobius"/>
    </source>
</evidence>
<keyword evidence="4 6" id="KW-1133">Transmembrane helix</keyword>
<evidence type="ECO:0000259" key="7">
    <source>
        <dbReference type="Pfam" id="PF13396"/>
    </source>
</evidence>
<reference evidence="9" key="1">
    <citation type="journal article" date="2019" name="Int. J. Syst. Evol. Microbiol.">
        <title>The Global Catalogue of Microorganisms (GCM) 10K type strain sequencing project: providing services to taxonomists for standard genome sequencing and annotation.</title>
        <authorList>
            <consortium name="The Broad Institute Genomics Platform"/>
            <consortium name="The Broad Institute Genome Sequencing Center for Infectious Disease"/>
            <person name="Wu L."/>
            <person name="Ma J."/>
        </authorList>
    </citation>
    <scope>NUCLEOTIDE SEQUENCE [LARGE SCALE GENOMIC DNA]</scope>
    <source>
        <strain evidence="9">CCM 8931</strain>
    </source>
</reference>
<evidence type="ECO:0000256" key="4">
    <source>
        <dbReference type="ARBA" id="ARBA00022989"/>
    </source>
</evidence>
<dbReference type="InterPro" id="IPR027379">
    <property type="entry name" value="CLS_N"/>
</dbReference>
<dbReference type="Pfam" id="PF13396">
    <property type="entry name" value="PLDc_N"/>
    <property type="match status" value="1"/>
</dbReference>
<keyword evidence="3 6" id="KW-0812">Transmembrane</keyword>